<dbReference type="PANTHER" id="PTHR24238">
    <property type="entry name" value="G-PROTEIN COUPLED RECEPTOR"/>
    <property type="match status" value="1"/>
</dbReference>
<dbReference type="Pfam" id="PF00001">
    <property type="entry name" value="7tm_1"/>
    <property type="match status" value="1"/>
</dbReference>
<dbReference type="GO" id="GO:0004930">
    <property type="term" value="F:G protein-coupled receptor activity"/>
    <property type="evidence" value="ECO:0007669"/>
    <property type="project" value="UniProtKB-KW"/>
</dbReference>
<keyword evidence="11" id="KW-1185">Reference proteome</keyword>
<evidence type="ECO:0000256" key="5">
    <source>
        <dbReference type="ARBA" id="ARBA00023136"/>
    </source>
</evidence>
<dbReference type="InterPro" id="IPR017452">
    <property type="entry name" value="GPCR_Rhodpsn_7TM"/>
</dbReference>
<evidence type="ECO:0000313" key="10">
    <source>
        <dbReference type="EMBL" id="CAG2248906.1"/>
    </source>
</evidence>
<feature type="domain" description="G-protein coupled receptors family 1 profile" evidence="9">
    <location>
        <begin position="32"/>
        <end position="234"/>
    </location>
</feature>
<evidence type="ECO:0000313" key="11">
    <source>
        <dbReference type="Proteomes" id="UP000683360"/>
    </source>
</evidence>
<dbReference type="CDD" id="cd00637">
    <property type="entry name" value="7tm_classA_rhodopsin-like"/>
    <property type="match status" value="1"/>
</dbReference>
<evidence type="ECO:0000256" key="3">
    <source>
        <dbReference type="ARBA" id="ARBA00022989"/>
    </source>
</evidence>
<reference evidence="10" key="1">
    <citation type="submission" date="2021-03" db="EMBL/GenBank/DDBJ databases">
        <authorList>
            <person name="Bekaert M."/>
        </authorList>
    </citation>
    <scope>NUCLEOTIDE SEQUENCE</scope>
</reference>
<comment type="subcellular location">
    <subcellularLocation>
        <location evidence="1">Membrane</location>
        <topology evidence="1">Multi-pass membrane protein</topology>
    </subcellularLocation>
</comment>
<dbReference type="EMBL" id="CAJPWZ010002951">
    <property type="protein sequence ID" value="CAG2248906.1"/>
    <property type="molecule type" value="Genomic_DNA"/>
</dbReference>
<evidence type="ECO:0000256" key="1">
    <source>
        <dbReference type="ARBA" id="ARBA00004141"/>
    </source>
</evidence>
<keyword evidence="2 8" id="KW-0812">Transmembrane</keyword>
<feature type="transmembrane region" description="Helical" evidence="8">
    <location>
        <begin position="52"/>
        <end position="73"/>
    </location>
</feature>
<evidence type="ECO:0000256" key="2">
    <source>
        <dbReference type="ARBA" id="ARBA00022692"/>
    </source>
</evidence>
<evidence type="ECO:0000256" key="7">
    <source>
        <dbReference type="ARBA" id="ARBA00023224"/>
    </source>
</evidence>
<name>A0A8S3UY82_MYTED</name>
<dbReference type="GO" id="GO:0016020">
    <property type="term" value="C:membrane"/>
    <property type="evidence" value="ECO:0007669"/>
    <property type="project" value="UniProtKB-SubCell"/>
</dbReference>
<feature type="transmembrane region" description="Helical" evidence="8">
    <location>
        <begin position="182"/>
        <end position="205"/>
    </location>
</feature>
<evidence type="ECO:0000256" key="6">
    <source>
        <dbReference type="ARBA" id="ARBA00023170"/>
    </source>
</evidence>
<keyword evidence="4" id="KW-0297">G-protein coupled receptor</keyword>
<keyword evidence="7" id="KW-0807">Transducer</keyword>
<accession>A0A8S3UY82</accession>
<evidence type="ECO:0000256" key="4">
    <source>
        <dbReference type="ARBA" id="ARBA00023040"/>
    </source>
</evidence>
<keyword evidence="5 8" id="KW-0472">Membrane</keyword>
<comment type="caution">
    <text evidence="10">The sequence shown here is derived from an EMBL/GenBank/DDBJ whole genome shotgun (WGS) entry which is preliminary data.</text>
</comment>
<dbReference type="PROSITE" id="PS50262">
    <property type="entry name" value="G_PROTEIN_RECEP_F1_2"/>
    <property type="match status" value="1"/>
</dbReference>
<dbReference type="Gene3D" id="1.20.1070.10">
    <property type="entry name" value="Rhodopsin 7-helix transmembrane proteins"/>
    <property type="match status" value="1"/>
</dbReference>
<keyword evidence="3 8" id="KW-1133">Transmembrane helix</keyword>
<dbReference type="OrthoDB" id="6077868at2759"/>
<feature type="transmembrane region" description="Helical" evidence="8">
    <location>
        <begin position="93"/>
        <end position="111"/>
    </location>
</feature>
<feature type="transmembrane region" description="Helical" evidence="8">
    <location>
        <begin position="132"/>
        <end position="152"/>
    </location>
</feature>
<evidence type="ECO:0000259" key="9">
    <source>
        <dbReference type="PROSITE" id="PS50262"/>
    </source>
</evidence>
<organism evidence="10 11">
    <name type="scientific">Mytilus edulis</name>
    <name type="common">Blue mussel</name>
    <dbReference type="NCBI Taxonomy" id="6550"/>
    <lineage>
        <taxon>Eukaryota</taxon>
        <taxon>Metazoa</taxon>
        <taxon>Spiralia</taxon>
        <taxon>Lophotrochozoa</taxon>
        <taxon>Mollusca</taxon>
        <taxon>Bivalvia</taxon>
        <taxon>Autobranchia</taxon>
        <taxon>Pteriomorphia</taxon>
        <taxon>Mytilida</taxon>
        <taxon>Mytiloidea</taxon>
        <taxon>Mytilidae</taxon>
        <taxon>Mytilinae</taxon>
        <taxon>Mytilus</taxon>
    </lineage>
</organism>
<keyword evidence="6" id="KW-0675">Receptor</keyword>
<proteinExistence type="predicted"/>
<feature type="transmembrane region" description="Helical" evidence="8">
    <location>
        <begin position="14"/>
        <end position="40"/>
    </location>
</feature>
<protein>
    <recommendedName>
        <fullName evidence="9">G-protein coupled receptors family 1 profile domain-containing protein</fullName>
    </recommendedName>
</protein>
<dbReference type="Proteomes" id="UP000683360">
    <property type="component" value="Unassembled WGS sequence"/>
</dbReference>
<gene>
    <name evidence="10" type="ORF">MEDL_60726</name>
</gene>
<sequence length="234" mass="26321">MENLTLSEWNDETLLSMILVVLAVYLLVGTCGNVLVLLVYACQMKNSSDERFFIPILAACDLIATLYLGSLAIYNSIFIVSNSNSVLCKTTSFFTGLSIFMSICVLLIIALQRYFKICMNLNHSKTRFFKRASLVFASLFSILASSPLPFFMEIVPFHSNRYGVTGVRCETSPKGNTLARNIYFILVGVFAVATGTTVNTLYSNITYKMFIHFKRSNNQNDEKINEINVEVHFT</sequence>
<dbReference type="InterPro" id="IPR000276">
    <property type="entry name" value="GPCR_Rhodpsn"/>
</dbReference>
<evidence type="ECO:0000256" key="8">
    <source>
        <dbReference type="SAM" id="Phobius"/>
    </source>
</evidence>
<dbReference type="AlphaFoldDB" id="A0A8S3UY82"/>
<dbReference type="SUPFAM" id="SSF81321">
    <property type="entry name" value="Family A G protein-coupled receptor-like"/>
    <property type="match status" value="1"/>
</dbReference>
<dbReference type="PRINTS" id="PR00237">
    <property type="entry name" value="GPCRRHODOPSN"/>
</dbReference>